<dbReference type="PROSITE" id="PS51257">
    <property type="entry name" value="PROKAR_LIPOPROTEIN"/>
    <property type="match status" value="1"/>
</dbReference>
<protein>
    <recommendedName>
        <fullName evidence="3">Lipoprotein</fullName>
    </recommendedName>
</protein>
<evidence type="ECO:0008006" key="3">
    <source>
        <dbReference type="Google" id="ProtNLM"/>
    </source>
</evidence>
<dbReference type="EMBL" id="JAAAPK010000002">
    <property type="protein sequence ID" value="NBC40217.1"/>
    <property type="molecule type" value="Genomic_DNA"/>
</dbReference>
<organism evidence="1 2">
    <name type="scientific">Corallococcus exiguus</name>
    <dbReference type="NCBI Taxonomy" id="83462"/>
    <lineage>
        <taxon>Bacteria</taxon>
        <taxon>Pseudomonadati</taxon>
        <taxon>Myxococcota</taxon>
        <taxon>Myxococcia</taxon>
        <taxon>Myxococcales</taxon>
        <taxon>Cystobacterineae</taxon>
        <taxon>Myxococcaceae</taxon>
        <taxon>Corallococcus</taxon>
    </lineage>
</organism>
<dbReference type="Proteomes" id="UP000537825">
    <property type="component" value="Unassembled WGS sequence"/>
</dbReference>
<comment type="caution">
    <text evidence="1">The sequence shown here is derived from an EMBL/GenBank/DDBJ whole genome shotgun (WGS) entry which is preliminary data.</text>
</comment>
<dbReference type="RefSeq" id="WP_139919925.1">
    <property type="nucleotide sequence ID" value="NZ_CBCSLE010000153.1"/>
</dbReference>
<dbReference type="AlphaFoldDB" id="A0A7X5BTJ1"/>
<sequence>MHHFKSVVSLGAVFAVTACGGGAEGQGELSTQESALVTGVSQGCTFTVSSAPRQPGPFPYIFDITLTREASASCPWSAGSVVVGFSNGTPSTVSLAANDLGVAVSYTYRTGGPSPQQLGIKHVAPDTLAINRSTGLYFSAVGRFIYAGDLSIEPDGMTLTVSGTKNAPIVGETGSGDDYVATFPDFFTSETTPSIVAY</sequence>
<gene>
    <name evidence="1" type="ORF">GTZ93_10285</name>
</gene>
<evidence type="ECO:0000313" key="1">
    <source>
        <dbReference type="EMBL" id="NBC40217.1"/>
    </source>
</evidence>
<keyword evidence="2" id="KW-1185">Reference proteome</keyword>
<name>A0A7X5BTJ1_9BACT</name>
<reference evidence="1 2" key="1">
    <citation type="submission" date="2020-01" db="EMBL/GenBank/DDBJ databases">
        <title>The draft genome sequence of Corallococcus exiguus DSM 14696.</title>
        <authorList>
            <person name="Zhang X."/>
            <person name="Zhu H."/>
        </authorList>
    </citation>
    <scope>NUCLEOTIDE SEQUENCE [LARGE SCALE GENOMIC DNA]</scope>
    <source>
        <strain evidence="1 2">DSM 14696</strain>
    </source>
</reference>
<accession>A0A7X5BTJ1</accession>
<evidence type="ECO:0000313" key="2">
    <source>
        <dbReference type="Proteomes" id="UP000537825"/>
    </source>
</evidence>
<proteinExistence type="predicted"/>